<feature type="compositionally biased region" description="Basic and acidic residues" evidence="1">
    <location>
        <begin position="113"/>
        <end position="132"/>
    </location>
</feature>
<accession>A0A225ATX9</accession>
<gene>
    <name evidence="2" type="ORF">UA08_07898</name>
</gene>
<dbReference type="RefSeq" id="XP_020117048.1">
    <property type="nucleotide sequence ID" value="XM_020262799.1"/>
</dbReference>
<feature type="compositionally biased region" description="Basic and acidic residues" evidence="1">
    <location>
        <begin position="68"/>
        <end position="80"/>
    </location>
</feature>
<protein>
    <submittedName>
        <fullName evidence="2">Uncharacterized protein</fullName>
    </submittedName>
</protein>
<dbReference type="AlphaFoldDB" id="A0A225ATX9"/>
<comment type="caution">
    <text evidence="2">The sequence shown here is derived from an EMBL/GenBank/DDBJ whole genome shotgun (WGS) entry which is preliminary data.</text>
</comment>
<name>A0A225ATX9_TALAT</name>
<dbReference type="GeneID" id="31007654"/>
<dbReference type="EMBL" id="LFMY01000013">
    <property type="protein sequence ID" value="OKL56927.1"/>
    <property type="molecule type" value="Genomic_DNA"/>
</dbReference>
<evidence type="ECO:0000313" key="3">
    <source>
        <dbReference type="Proteomes" id="UP000214365"/>
    </source>
</evidence>
<evidence type="ECO:0000313" key="2">
    <source>
        <dbReference type="EMBL" id="OKL56927.1"/>
    </source>
</evidence>
<evidence type="ECO:0000256" key="1">
    <source>
        <dbReference type="SAM" id="MobiDB-lite"/>
    </source>
</evidence>
<reference evidence="2 3" key="1">
    <citation type="submission" date="2015-06" db="EMBL/GenBank/DDBJ databases">
        <title>Talaromyces atroroseus IBT 11181 draft genome.</title>
        <authorList>
            <person name="Rasmussen K.B."/>
            <person name="Rasmussen S."/>
            <person name="Petersen B."/>
            <person name="Sicheritz-Ponten T."/>
            <person name="Mortensen U.H."/>
            <person name="Thrane U."/>
        </authorList>
    </citation>
    <scope>NUCLEOTIDE SEQUENCE [LARGE SCALE GENOMIC DNA]</scope>
    <source>
        <strain evidence="2 3">IBT 11181</strain>
    </source>
</reference>
<proteinExistence type="predicted"/>
<sequence length="139" mass="14844">MLKTESRVQDGIGFGKFWLNRVDPRNACEWLELLSRITRGPQSISNESGSGRPAQNNENSARDGTSVEDSRARRKLEREAGWVVGVDDDDDGGGGAARDEVTAGTWAGQTVEVEGRGERSGGEAAGRERSGEMTHGGPG</sequence>
<keyword evidence="3" id="KW-1185">Reference proteome</keyword>
<dbReference type="Proteomes" id="UP000214365">
    <property type="component" value="Unassembled WGS sequence"/>
</dbReference>
<feature type="compositionally biased region" description="Polar residues" evidence="1">
    <location>
        <begin position="40"/>
        <end position="63"/>
    </location>
</feature>
<organism evidence="2 3">
    <name type="scientific">Talaromyces atroroseus</name>
    <dbReference type="NCBI Taxonomy" id="1441469"/>
    <lineage>
        <taxon>Eukaryota</taxon>
        <taxon>Fungi</taxon>
        <taxon>Dikarya</taxon>
        <taxon>Ascomycota</taxon>
        <taxon>Pezizomycotina</taxon>
        <taxon>Eurotiomycetes</taxon>
        <taxon>Eurotiomycetidae</taxon>
        <taxon>Eurotiales</taxon>
        <taxon>Trichocomaceae</taxon>
        <taxon>Talaromyces</taxon>
        <taxon>Talaromyces sect. Trachyspermi</taxon>
    </lineage>
</organism>
<feature type="region of interest" description="Disordered" evidence="1">
    <location>
        <begin position="40"/>
        <end position="139"/>
    </location>
</feature>